<evidence type="ECO:0000256" key="1">
    <source>
        <dbReference type="SAM" id="Phobius"/>
    </source>
</evidence>
<dbReference type="STRING" id="1841610.A6X21_22985"/>
<proteinExistence type="predicted"/>
<dbReference type="AlphaFoldDB" id="A0A1C3ECU1"/>
<feature type="transmembrane region" description="Helical" evidence="1">
    <location>
        <begin position="317"/>
        <end position="340"/>
    </location>
</feature>
<dbReference type="OrthoDB" id="214230at2"/>
<organism evidence="2 3">
    <name type="scientific">Planctopirus hydrillae</name>
    <dbReference type="NCBI Taxonomy" id="1841610"/>
    <lineage>
        <taxon>Bacteria</taxon>
        <taxon>Pseudomonadati</taxon>
        <taxon>Planctomycetota</taxon>
        <taxon>Planctomycetia</taxon>
        <taxon>Planctomycetales</taxon>
        <taxon>Planctomycetaceae</taxon>
        <taxon>Planctopirus</taxon>
    </lineage>
</organism>
<sequence length="635" mass="69926">MNQPIHRPVRLFPLRAALMIRRCSAWIGQFFAISRPFLAKVLVIATCVLAAQSAYAIDLESSKWGLSGNVAKRQFNLLSLVLRNNSPEAYDGYVRVRKYIGPSPVDVSYVEPVFLSPYSERIVQLYVYAGEWNETWQLTIADQPGSITLPSPPPAPPGVVHLVENPALSQTLNGIPKVADTFFPVSTAGLNDVSHILLDHQPNWEEARARTLLDWIALGGELHLIPGSSGSLPTLTGPLAVLNAPLDSQRIQAGKVVKHQSSFAKLNTEQIFAQIGRKNPTPDNPNNYYNTIDYEGGEYYSRGFFSTLKEISEPRHLWPLIHLLSIGYIALVFPGAWLLGLKWKSYQITFAVTLGAVVIFGVLFQFLGQRGYGEKTQINSVAILRPVADNAWAVEGWASMFVTSSGQRSIRHQGTGLSYATCQSQEAVQGVVRSGTDGSMNVNFPPYSHREFSYRQRVLQPVPQVQWLQLNVNQDVSPPELVSGELLVSGKFPTTPSSAFLVCGKEVRSLFPVNAPTNAKADANTSAGSQVWNVREKRGELSAFLGGDYGTPFPFASQSSRKMDREQILEKLKPLLTVRAGNIFEKSSDGMMALPAGKAYAIFFADPPPELELKSSDGVLQRGWVAYVLPVPLER</sequence>
<keyword evidence="1" id="KW-0472">Membrane</keyword>
<dbReference type="Proteomes" id="UP000094828">
    <property type="component" value="Unassembled WGS sequence"/>
</dbReference>
<comment type="caution">
    <text evidence="2">The sequence shown here is derived from an EMBL/GenBank/DDBJ whole genome shotgun (WGS) entry which is preliminary data.</text>
</comment>
<reference evidence="2 3" key="1">
    <citation type="submission" date="2016-05" db="EMBL/GenBank/DDBJ databases">
        <title>Genomic and physiological characterization of Planctopirus sp. isolated from fresh water lake.</title>
        <authorList>
            <person name="Subhash Y."/>
            <person name="Ramana C."/>
        </authorList>
    </citation>
    <scope>NUCLEOTIDE SEQUENCE [LARGE SCALE GENOMIC DNA]</scope>
    <source>
        <strain evidence="2 3">JC280</strain>
    </source>
</reference>
<keyword evidence="3" id="KW-1185">Reference proteome</keyword>
<keyword evidence="1" id="KW-0812">Transmembrane</keyword>
<dbReference type="EMBL" id="LYDR01000093">
    <property type="protein sequence ID" value="ODA31058.1"/>
    <property type="molecule type" value="Genomic_DNA"/>
</dbReference>
<accession>A0A1C3ECU1</accession>
<protein>
    <submittedName>
        <fullName evidence="2">Uncharacterized protein</fullName>
    </submittedName>
</protein>
<evidence type="ECO:0000313" key="2">
    <source>
        <dbReference type="EMBL" id="ODA31058.1"/>
    </source>
</evidence>
<evidence type="ECO:0000313" key="3">
    <source>
        <dbReference type="Proteomes" id="UP000094828"/>
    </source>
</evidence>
<keyword evidence="1" id="KW-1133">Transmembrane helix</keyword>
<dbReference type="RefSeq" id="WP_068848011.1">
    <property type="nucleotide sequence ID" value="NZ_LYDR01000093.1"/>
</dbReference>
<feature type="transmembrane region" description="Helical" evidence="1">
    <location>
        <begin position="346"/>
        <end position="367"/>
    </location>
</feature>
<gene>
    <name evidence="2" type="ORF">A6X21_22985</name>
</gene>
<name>A0A1C3ECU1_9PLAN</name>